<feature type="compositionally biased region" description="Polar residues" evidence="1">
    <location>
        <begin position="440"/>
        <end position="459"/>
    </location>
</feature>
<evidence type="ECO:0000313" key="3">
    <source>
        <dbReference type="EMBL" id="PUU80229.1"/>
    </source>
</evidence>
<evidence type="ECO:0000256" key="2">
    <source>
        <dbReference type="SAM" id="Phobius"/>
    </source>
</evidence>
<comment type="caution">
    <text evidence="3">The sequence shown here is derived from an EMBL/GenBank/DDBJ whole genome shotgun (WGS) entry which is preliminary data.</text>
</comment>
<dbReference type="EMBL" id="NESQ01000069">
    <property type="protein sequence ID" value="PUU80229.1"/>
    <property type="molecule type" value="Genomic_DNA"/>
</dbReference>
<keyword evidence="2" id="KW-0812">Transmembrane</keyword>
<keyword evidence="2" id="KW-0472">Membrane</keyword>
<feature type="region of interest" description="Disordered" evidence="1">
    <location>
        <begin position="250"/>
        <end position="636"/>
    </location>
</feature>
<dbReference type="OrthoDB" id="5409489at2759"/>
<dbReference type="Proteomes" id="UP000244722">
    <property type="component" value="Unassembled WGS sequence"/>
</dbReference>
<feature type="compositionally biased region" description="Polar residues" evidence="1">
    <location>
        <begin position="256"/>
        <end position="268"/>
    </location>
</feature>
<proteinExistence type="predicted"/>
<accession>A0A2T6ZXK8</accession>
<evidence type="ECO:0000256" key="1">
    <source>
        <dbReference type="SAM" id="MobiDB-lite"/>
    </source>
</evidence>
<feature type="compositionally biased region" description="Polar residues" evidence="1">
    <location>
        <begin position="170"/>
        <end position="179"/>
    </location>
</feature>
<feature type="compositionally biased region" description="Polar residues" evidence="1">
    <location>
        <begin position="117"/>
        <end position="129"/>
    </location>
</feature>
<feature type="region of interest" description="Disordered" evidence="1">
    <location>
        <begin position="1"/>
        <end position="233"/>
    </location>
</feature>
<keyword evidence="4" id="KW-1185">Reference proteome</keyword>
<protein>
    <recommendedName>
        <fullName evidence="5">Transmembrane protein</fullName>
    </recommendedName>
</protein>
<sequence length="822" mass="88556">MADNQKASIKGSNEGEERGSHESDFGERNSTGSDEVELPGPSHEGAGCEVGDGGVSKLQSPPSVVQPPGEMSYAQAAAPESCTDQFRRDAKGEGDSGDRAEAMEKGEKGPGGRVTDTPYTKGTPDTTVGCQPGEISVIVGRTGSPSSPETKELRPIKLQPEDIGGFGMDDTQSPITKGMSTGGGEIIEALKVSDQNGGEDVAAKGESRAEEPTGSEDVSKSSGGIRGALKADEEVINGKKHEKLLAKRVSFAPELSESNSGEKSTTSPETKELEKVADAPGEFGYNIGTFKGHDEAIDEKQRGQLAEEKSQSAQKPRESTRTEELRKIASASSEFGSNAGTAKGHDRTTDEKRHNQSAEREPDPAQQPRPNHETEELERMADVVGESGYNVGDQPNSHPGRHETRGADPRGQRTVAGLRASAEVSEGQRPNDASTPPPAAQSQSTNGTAESKKFGSTTIERAGDDNSGRFPSSHLDRHNAHRQNSSGRSQGGEGIAPEAEELGRITMDSGEFGYNVGGLPSSHPDKHRRHSHGRLQYQAGQETSESHELGQIKYSNGEFGYSVGGLEQRRRGKEKESPTVSESRRRNKEPTKEGYTSNMRDSGYYGHSDGEDSHFTQTKESQQESPFIQCTPGHSATSDIPQSYLHSFISYSPSGPTSPPQLGHVTEVIELESPATPPCHQSQTITIHELRTVLADFKSDLITSITTEFRLQKTELDLDRIRKPLPRTPRVGIDEHHPNRDVEVEFVKAEAYPYPEEVKAAEKGMERMAVWGIIGVAVVIALGFIMLGRSGNVAIRLGFSEGLDWLDKLAGWLFKEGKKGSS</sequence>
<feature type="transmembrane region" description="Helical" evidence="2">
    <location>
        <begin position="768"/>
        <end position="787"/>
    </location>
</feature>
<reference evidence="3 4" key="1">
    <citation type="submission" date="2017-04" db="EMBL/GenBank/DDBJ databases">
        <title>Draft genome sequence of Tuber borchii Vittad., a whitish edible truffle.</title>
        <authorList>
            <consortium name="DOE Joint Genome Institute"/>
            <person name="Murat C."/>
            <person name="Kuo A."/>
            <person name="Barry K.W."/>
            <person name="Clum A."/>
            <person name="Dockter R.B."/>
            <person name="Fauchery L."/>
            <person name="Iotti M."/>
            <person name="Kohler A."/>
            <person name="Labutti K."/>
            <person name="Lindquist E.A."/>
            <person name="Lipzen A."/>
            <person name="Ohm R.A."/>
            <person name="Wang M."/>
            <person name="Grigoriev I.V."/>
            <person name="Zambonelli A."/>
            <person name="Martin F.M."/>
        </authorList>
    </citation>
    <scope>NUCLEOTIDE SEQUENCE [LARGE SCALE GENOMIC DNA]</scope>
    <source>
        <strain evidence="3 4">Tbo3840</strain>
    </source>
</reference>
<evidence type="ECO:0008006" key="5">
    <source>
        <dbReference type="Google" id="ProtNLM"/>
    </source>
</evidence>
<gene>
    <name evidence="3" type="ORF">B9Z19DRAFT_744017</name>
</gene>
<feature type="compositionally biased region" description="Basic and acidic residues" evidence="1">
    <location>
        <begin position="201"/>
        <end position="211"/>
    </location>
</feature>
<keyword evidence="2" id="KW-1133">Transmembrane helix</keyword>
<organism evidence="3 4">
    <name type="scientific">Tuber borchii</name>
    <name type="common">White truffle</name>
    <dbReference type="NCBI Taxonomy" id="42251"/>
    <lineage>
        <taxon>Eukaryota</taxon>
        <taxon>Fungi</taxon>
        <taxon>Dikarya</taxon>
        <taxon>Ascomycota</taxon>
        <taxon>Pezizomycotina</taxon>
        <taxon>Pezizomycetes</taxon>
        <taxon>Pezizales</taxon>
        <taxon>Tuberaceae</taxon>
        <taxon>Tuber</taxon>
    </lineage>
</organism>
<feature type="compositionally biased region" description="Basic and acidic residues" evidence="1">
    <location>
        <begin position="343"/>
        <end position="363"/>
    </location>
</feature>
<feature type="compositionally biased region" description="Basic and acidic residues" evidence="1">
    <location>
        <begin position="567"/>
        <end position="592"/>
    </location>
</feature>
<feature type="compositionally biased region" description="Polar residues" evidence="1">
    <location>
        <begin position="615"/>
        <end position="636"/>
    </location>
</feature>
<name>A0A2T6ZXK8_TUBBO</name>
<feature type="compositionally biased region" description="Basic and acidic residues" evidence="1">
    <location>
        <begin position="400"/>
        <end position="411"/>
    </location>
</feature>
<feature type="compositionally biased region" description="Basic and acidic residues" evidence="1">
    <location>
        <begin position="85"/>
        <end position="110"/>
    </location>
</feature>
<feature type="compositionally biased region" description="Polar residues" evidence="1">
    <location>
        <begin position="330"/>
        <end position="340"/>
    </location>
</feature>
<dbReference type="AlphaFoldDB" id="A0A2T6ZXK8"/>
<feature type="compositionally biased region" description="Basic and acidic residues" evidence="1">
    <location>
        <begin position="291"/>
        <end position="327"/>
    </location>
</feature>
<feature type="compositionally biased region" description="Basic and acidic residues" evidence="1">
    <location>
        <begin position="370"/>
        <end position="381"/>
    </location>
</feature>
<feature type="compositionally biased region" description="Basic and acidic residues" evidence="1">
    <location>
        <begin position="13"/>
        <end position="27"/>
    </location>
</feature>
<evidence type="ECO:0000313" key="4">
    <source>
        <dbReference type="Proteomes" id="UP000244722"/>
    </source>
</evidence>
<feature type="compositionally biased region" description="Polar residues" evidence="1">
    <location>
        <begin position="1"/>
        <end position="11"/>
    </location>
</feature>